<keyword evidence="6" id="KW-0653">Protein transport</keyword>
<dbReference type="InterPro" id="IPR024961">
    <property type="entry name" value="T2SS_GspC_N"/>
</dbReference>
<dbReference type="Gene3D" id="2.30.30.830">
    <property type="match status" value="1"/>
</dbReference>
<evidence type="ECO:0000259" key="11">
    <source>
        <dbReference type="Pfam" id="PF11356"/>
    </source>
</evidence>
<evidence type="ECO:0000256" key="8">
    <source>
        <dbReference type="ARBA" id="ARBA00023136"/>
    </source>
</evidence>
<gene>
    <name evidence="12" type="ORF">ACFQDM_04970</name>
</gene>
<evidence type="ECO:0000256" key="3">
    <source>
        <dbReference type="ARBA" id="ARBA00022475"/>
    </source>
</evidence>
<keyword evidence="4" id="KW-0997">Cell inner membrane</keyword>
<feature type="domain" description="Type II secretion system protein GspC N-terminal" evidence="11">
    <location>
        <begin position="39"/>
        <end position="174"/>
    </location>
</feature>
<dbReference type="Gene3D" id="2.30.42.10">
    <property type="match status" value="1"/>
</dbReference>
<keyword evidence="2" id="KW-0813">Transport</keyword>
<dbReference type="InterPro" id="IPR036034">
    <property type="entry name" value="PDZ_sf"/>
</dbReference>
<keyword evidence="13" id="KW-1185">Reference proteome</keyword>
<reference evidence="13" key="1">
    <citation type="journal article" date="2019" name="Int. J. Syst. Evol. Microbiol.">
        <title>The Global Catalogue of Microorganisms (GCM) 10K type strain sequencing project: providing services to taxonomists for standard genome sequencing and annotation.</title>
        <authorList>
            <consortium name="The Broad Institute Genomics Platform"/>
            <consortium name="The Broad Institute Genome Sequencing Center for Infectious Disease"/>
            <person name="Wu L."/>
            <person name="Ma J."/>
        </authorList>
    </citation>
    <scope>NUCLEOTIDE SEQUENCE [LARGE SCALE GENOMIC DNA]</scope>
    <source>
        <strain evidence="13">CGMCC-1.15741</strain>
    </source>
</reference>
<organism evidence="12 13">
    <name type="scientific">Ponticaulis profundi</name>
    <dbReference type="NCBI Taxonomy" id="2665222"/>
    <lineage>
        <taxon>Bacteria</taxon>
        <taxon>Pseudomonadati</taxon>
        <taxon>Pseudomonadota</taxon>
        <taxon>Alphaproteobacteria</taxon>
        <taxon>Hyphomonadales</taxon>
        <taxon>Hyphomonadaceae</taxon>
        <taxon>Ponticaulis</taxon>
    </lineage>
</organism>
<proteinExistence type="predicted"/>
<evidence type="ECO:0000313" key="13">
    <source>
        <dbReference type="Proteomes" id="UP001596303"/>
    </source>
</evidence>
<accession>A0ABW1S7K2</accession>
<evidence type="ECO:0000256" key="9">
    <source>
        <dbReference type="SAM" id="MobiDB-lite"/>
    </source>
</evidence>
<protein>
    <submittedName>
        <fullName evidence="12">Type II secretion system protein N</fullName>
    </submittedName>
</protein>
<evidence type="ECO:0000313" key="12">
    <source>
        <dbReference type="EMBL" id="MFC6197417.1"/>
    </source>
</evidence>
<evidence type="ECO:0000256" key="4">
    <source>
        <dbReference type="ARBA" id="ARBA00022519"/>
    </source>
</evidence>
<dbReference type="EMBL" id="JBHSSW010000004">
    <property type="protein sequence ID" value="MFC6197417.1"/>
    <property type="molecule type" value="Genomic_DNA"/>
</dbReference>
<sequence>MKVTRVRVSKSAMSGLGSALLERKGRIGTGFGLAFDLICLALLALAIARIIWVLLSPAAFVDMTGRMTEQTAAPRVETLQADPGIFSRFNPFDRQLVQSEDAIEESAPETSLNLQIRSLIASTDPESSSVRLQLPDNSVKRFSVGDRVVNGVTLERILEDRVILSRSGQREVLYAYETRVLDIDLEGRQDASARPETGAQSEVDDAPTSQTVDLTDVRVESMDVFYNGIRLRREVDDAGQIGLIIQSNSDPALLETLSLVAGDRLDRLNGYDLNEDSVSDLYPRLRDETQLELDFTRDGRAMSRTIEIGRLAGESNE</sequence>
<evidence type="ECO:0000256" key="10">
    <source>
        <dbReference type="SAM" id="Phobius"/>
    </source>
</evidence>
<evidence type="ECO:0000256" key="7">
    <source>
        <dbReference type="ARBA" id="ARBA00022989"/>
    </source>
</evidence>
<keyword evidence="5 10" id="KW-0812">Transmembrane</keyword>
<name>A0ABW1S7K2_9PROT</name>
<dbReference type="Pfam" id="PF11356">
    <property type="entry name" value="T2SSC"/>
    <property type="match status" value="1"/>
</dbReference>
<keyword evidence="3" id="KW-1003">Cell membrane</keyword>
<comment type="subcellular location">
    <subcellularLocation>
        <location evidence="1">Cell inner membrane</location>
    </subcellularLocation>
</comment>
<evidence type="ECO:0000256" key="2">
    <source>
        <dbReference type="ARBA" id="ARBA00022448"/>
    </source>
</evidence>
<feature type="region of interest" description="Disordered" evidence="9">
    <location>
        <begin position="187"/>
        <end position="209"/>
    </location>
</feature>
<keyword evidence="8 10" id="KW-0472">Membrane</keyword>
<feature type="transmembrane region" description="Helical" evidence="10">
    <location>
        <begin position="33"/>
        <end position="55"/>
    </location>
</feature>
<evidence type="ECO:0000256" key="6">
    <source>
        <dbReference type="ARBA" id="ARBA00022927"/>
    </source>
</evidence>
<dbReference type="Proteomes" id="UP001596303">
    <property type="component" value="Unassembled WGS sequence"/>
</dbReference>
<comment type="caution">
    <text evidence="12">The sequence shown here is derived from an EMBL/GenBank/DDBJ whole genome shotgun (WGS) entry which is preliminary data.</text>
</comment>
<keyword evidence="7 10" id="KW-1133">Transmembrane helix</keyword>
<evidence type="ECO:0000256" key="5">
    <source>
        <dbReference type="ARBA" id="ARBA00022692"/>
    </source>
</evidence>
<evidence type="ECO:0000256" key="1">
    <source>
        <dbReference type="ARBA" id="ARBA00004533"/>
    </source>
</evidence>